<reference evidence="7 8" key="1">
    <citation type="journal article" date="2011" name="Front. Microbiol.">
        <title>Genomic signatures of strain selection and enhancement in Bacillus atrophaeus var. globigii, a historical biowarfare simulant.</title>
        <authorList>
            <person name="Gibbons H.S."/>
            <person name="Broomall S.M."/>
            <person name="McNew L.A."/>
            <person name="Daligault H."/>
            <person name="Chapman C."/>
            <person name="Bruce D."/>
            <person name="Karavis M."/>
            <person name="Krepps M."/>
            <person name="McGregor P.A."/>
            <person name="Hong C."/>
            <person name="Park K.H."/>
            <person name="Akmal A."/>
            <person name="Feldman A."/>
            <person name="Lin J.S."/>
            <person name="Chang W.E."/>
            <person name="Higgs B.W."/>
            <person name="Demirev P."/>
            <person name="Lindquist J."/>
            <person name="Liem A."/>
            <person name="Fochler E."/>
            <person name="Read T.D."/>
            <person name="Tapia R."/>
            <person name="Johnson S."/>
            <person name="Bishop-Lilly K.A."/>
            <person name="Detter C."/>
            <person name="Han C."/>
            <person name="Sozhamannan S."/>
            <person name="Rosenzweig C.N."/>
            <person name="Skowronski E.W."/>
        </authorList>
    </citation>
    <scope>NUCLEOTIDE SEQUENCE [LARGE SCALE GENOMIC DNA]</scope>
    <source>
        <strain evidence="7 8">AIT1</strain>
    </source>
</reference>
<comment type="subcellular location">
    <subcellularLocation>
        <location evidence="1">Membrane</location>
    </subcellularLocation>
</comment>
<proteinExistence type="predicted"/>
<evidence type="ECO:0000313" key="7">
    <source>
        <dbReference type="EMBL" id="RUO39879.1"/>
    </source>
</evidence>
<comment type="caution">
    <text evidence="7">The sequence shown here is derived from an EMBL/GenBank/DDBJ whole genome shotgun (WGS) entry which is preliminary data.</text>
</comment>
<gene>
    <name evidence="7" type="ORF">CWE15_09005</name>
</gene>
<feature type="domain" description="Fatty acid hydroxylase" evidence="6">
    <location>
        <begin position="91"/>
        <end position="226"/>
    </location>
</feature>
<organism evidence="7 8">
    <name type="scientific">Aliidiomarina taiwanensis</name>
    <dbReference type="NCBI Taxonomy" id="946228"/>
    <lineage>
        <taxon>Bacteria</taxon>
        <taxon>Pseudomonadati</taxon>
        <taxon>Pseudomonadota</taxon>
        <taxon>Gammaproteobacteria</taxon>
        <taxon>Alteromonadales</taxon>
        <taxon>Idiomarinaceae</taxon>
        <taxon>Aliidiomarina</taxon>
    </lineage>
</organism>
<dbReference type="GO" id="GO:0008610">
    <property type="term" value="P:lipid biosynthetic process"/>
    <property type="evidence" value="ECO:0007669"/>
    <property type="project" value="InterPro"/>
</dbReference>
<evidence type="ECO:0000313" key="8">
    <source>
        <dbReference type="Proteomes" id="UP000286976"/>
    </source>
</evidence>
<dbReference type="OrthoDB" id="9770329at2"/>
<evidence type="ECO:0000256" key="4">
    <source>
        <dbReference type="ARBA" id="ARBA00023136"/>
    </source>
</evidence>
<dbReference type="PANTHER" id="PTHR11863">
    <property type="entry name" value="STEROL DESATURASE"/>
    <property type="match status" value="1"/>
</dbReference>
<feature type="transmembrane region" description="Helical" evidence="5">
    <location>
        <begin position="44"/>
        <end position="66"/>
    </location>
</feature>
<dbReference type="AlphaFoldDB" id="A0A432X141"/>
<evidence type="ECO:0000259" key="6">
    <source>
        <dbReference type="Pfam" id="PF04116"/>
    </source>
</evidence>
<evidence type="ECO:0000256" key="3">
    <source>
        <dbReference type="ARBA" id="ARBA00022989"/>
    </source>
</evidence>
<dbReference type="RefSeq" id="WP_126757751.1">
    <property type="nucleotide sequence ID" value="NZ_PIPQ01000005.1"/>
</dbReference>
<keyword evidence="2 5" id="KW-0812">Transmembrane</keyword>
<dbReference type="GO" id="GO:0016491">
    <property type="term" value="F:oxidoreductase activity"/>
    <property type="evidence" value="ECO:0007669"/>
    <property type="project" value="InterPro"/>
</dbReference>
<accession>A0A432X141</accession>
<dbReference type="Pfam" id="PF04116">
    <property type="entry name" value="FA_hydroxylase"/>
    <property type="match status" value="1"/>
</dbReference>
<feature type="transmembrane region" description="Helical" evidence="5">
    <location>
        <begin position="144"/>
        <end position="168"/>
    </location>
</feature>
<evidence type="ECO:0000256" key="1">
    <source>
        <dbReference type="ARBA" id="ARBA00004370"/>
    </source>
</evidence>
<dbReference type="InterPro" id="IPR006694">
    <property type="entry name" value="Fatty_acid_hydroxylase"/>
</dbReference>
<keyword evidence="3 5" id="KW-1133">Transmembrane helix</keyword>
<evidence type="ECO:0000256" key="2">
    <source>
        <dbReference type="ARBA" id="ARBA00022692"/>
    </source>
</evidence>
<evidence type="ECO:0000256" key="5">
    <source>
        <dbReference type="SAM" id="Phobius"/>
    </source>
</evidence>
<feature type="transmembrane region" description="Helical" evidence="5">
    <location>
        <begin position="6"/>
        <end position="24"/>
    </location>
</feature>
<dbReference type="EMBL" id="PIPQ01000005">
    <property type="protein sequence ID" value="RUO39879.1"/>
    <property type="molecule type" value="Genomic_DNA"/>
</dbReference>
<dbReference type="Proteomes" id="UP000286976">
    <property type="component" value="Unassembled WGS sequence"/>
</dbReference>
<dbReference type="GO" id="GO:0016020">
    <property type="term" value="C:membrane"/>
    <property type="evidence" value="ECO:0007669"/>
    <property type="project" value="UniProtKB-SubCell"/>
</dbReference>
<feature type="transmembrane region" description="Helical" evidence="5">
    <location>
        <begin position="86"/>
        <end position="103"/>
    </location>
</feature>
<protein>
    <submittedName>
        <fullName evidence="7">Sterol desaturase</fullName>
    </submittedName>
</protein>
<dbReference type="GO" id="GO:0005506">
    <property type="term" value="F:iron ion binding"/>
    <property type="evidence" value="ECO:0007669"/>
    <property type="project" value="InterPro"/>
</dbReference>
<dbReference type="InterPro" id="IPR050307">
    <property type="entry name" value="Sterol_Desaturase_Related"/>
</dbReference>
<sequence>MTETTWRLGVFIGVLVLMVLWEMLAPKRHSRFPRKVRWPSNLGIIFIGTLIMRVLAPLGLTGIALWAAQGSVGFFNVPEVAQRVPSWLAVVLSVLLLDMLIYWQHRMFHRVPVLWRLHRVHHTDPDFDVTTGLRFHPVEMVLSFLIKLVAVVLLGAPALAIIVFEIILNACSLFNHGNVALPAPIERQVRKVLITQELHRIHHSVEKEETNSNYGFSVSWWDHLFNSFTPVPKAGSDKIDIGLYEYRDARLTTSLWGLLKIPFTATPKQKKDK</sequence>
<keyword evidence="8" id="KW-1185">Reference proteome</keyword>
<keyword evidence="4 5" id="KW-0472">Membrane</keyword>
<name>A0A432X141_9GAMM</name>